<dbReference type="AlphaFoldDB" id="A0A7S3LB93"/>
<evidence type="ECO:0000259" key="1">
    <source>
        <dbReference type="PROSITE" id="PS50206"/>
    </source>
</evidence>
<evidence type="ECO:0000313" key="2">
    <source>
        <dbReference type="EMBL" id="CAE0417913.1"/>
    </source>
</evidence>
<dbReference type="PANTHER" id="PTHR44086:SF10">
    <property type="entry name" value="THIOSULFATE SULFURTRANSFERASE_RHODANESE-LIKE DOMAIN-CONTAINING PROTEIN 3"/>
    <property type="match status" value="1"/>
</dbReference>
<gene>
    <name evidence="2" type="ORF">ACOF00016_LOCUS14800</name>
</gene>
<proteinExistence type="predicted"/>
<dbReference type="InterPro" id="IPR001763">
    <property type="entry name" value="Rhodanese-like_dom"/>
</dbReference>
<feature type="domain" description="Rhodanese" evidence="1">
    <location>
        <begin position="116"/>
        <end position="186"/>
    </location>
</feature>
<dbReference type="SUPFAM" id="SSF52821">
    <property type="entry name" value="Rhodanese/Cell cycle control phosphatase"/>
    <property type="match status" value="1"/>
</dbReference>
<dbReference type="PROSITE" id="PS50206">
    <property type="entry name" value="RHODANESE_3"/>
    <property type="match status" value="1"/>
</dbReference>
<sequence length="188" mass="20400">MSMIAMTATTARGFVSSRVVKPVSVLGRHSTVTVMGNDHTPTRPFHSTTARPFFQNILDSLKPGKSAQHIGFSEMKDLLSKLDKQGRKKMSTVVVDVRSVPEVSQTGPLSPSVITLPLDLIQNGALELSAQDFEQKFKFAKPDMTDETLVFTCKSGMRAGMAADVAAAAGYKNVVVYSGSANEWFSRK</sequence>
<dbReference type="Pfam" id="PF00581">
    <property type="entry name" value="Rhodanese"/>
    <property type="match status" value="1"/>
</dbReference>
<dbReference type="InterPro" id="IPR036873">
    <property type="entry name" value="Rhodanese-like_dom_sf"/>
</dbReference>
<reference evidence="2" key="1">
    <citation type="submission" date="2021-01" db="EMBL/GenBank/DDBJ databases">
        <authorList>
            <person name="Corre E."/>
            <person name="Pelletier E."/>
            <person name="Niang G."/>
            <person name="Scheremetjew M."/>
            <person name="Finn R."/>
            <person name="Kale V."/>
            <person name="Holt S."/>
            <person name="Cochrane G."/>
            <person name="Meng A."/>
            <person name="Brown T."/>
            <person name="Cohen L."/>
        </authorList>
    </citation>
    <scope>NUCLEOTIDE SEQUENCE</scope>
    <source>
        <strain evidence="2">CCMP127</strain>
    </source>
</reference>
<name>A0A7S3LB93_9STRA</name>
<dbReference type="PANTHER" id="PTHR44086">
    <property type="entry name" value="THIOSULFATE SULFURTRANSFERASE RDL2, MITOCHONDRIAL-RELATED"/>
    <property type="match status" value="1"/>
</dbReference>
<protein>
    <recommendedName>
        <fullName evidence="1">Rhodanese domain-containing protein</fullName>
    </recommendedName>
</protein>
<dbReference type="GO" id="GO:0004792">
    <property type="term" value="F:thiosulfate-cyanide sulfurtransferase activity"/>
    <property type="evidence" value="ECO:0007669"/>
    <property type="project" value="TreeGrafter"/>
</dbReference>
<dbReference type="EMBL" id="HBIM01019505">
    <property type="protein sequence ID" value="CAE0417913.1"/>
    <property type="molecule type" value="Transcribed_RNA"/>
</dbReference>
<organism evidence="2">
    <name type="scientific">Amphora coffeiformis</name>
    <dbReference type="NCBI Taxonomy" id="265554"/>
    <lineage>
        <taxon>Eukaryota</taxon>
        <taxon>Sar</taxon>
        <taxon>Stramenopiles</taxon>
        <taxon>Ochrophyta</taxon>
        <taxon>Bacillariophyta</taxon>
        <taxon>Bacillariophyceae</taxon>
        <taxon>Bacillariophycidae</taxon>
        <taxon>Thalassiophysales</taxon>
        <taxon>Catenulaceae</taxon>
        <taxon>Amphora</taxon>
    </lineage>
</organism>
<dbReference type="Gene3D" id="3.40.250.10">
    <property type="entry name" value="Rhodanese-like domain"/>
    <property type="match status" value="1"/>
</dbReference>
<dbReference type="GO" id="GO:0005739">
    <property type="term" value="C:mitochondrion"/>
    <property type="evidence" value="ECO:0007669"/>
    <property type="project" value="TreeGrafter"/>
</dbReference>
<accession>A0A7S3LB93</accession>